<dbReference type="InParanoid" id="E4ZZI3"/>
<dbReference type="VEuPathDB" id="FungiDB:LEMA_P102300.1"/>
<keyword evidence="3" id="KW-1185">Reference proteome</keyword>
<protein>
    <submittedName>
        <fullName evidence="2">Predicted protein</fullName>
    </submittedName>
</protein>
<feature type="region of interest" description="Disordered" evidence="1">
    <location>
        <begin position="1"/>
        <end position="39"/>
    </location>
</feature>
<dbReference type="AlphaFoldDB" id="E4ZZI3"/>
<feature type="compositionally biased region" description="Low complexity" evidence="1">
    <location>
        <begin position="58"/>
        <end position="71"/>
    </location>
</feature>
<proteinExistence type="predicted"/>
<evidence type="ECO:0000256" key="1">
    <source>
        <dbReference type="SAM" id="MobiDB-lite"/>
    </source>
</evidence>
<organism evidence="3">
    <name type="scientific">Leptosphaeria maculans (strain JN3 / isolate v23.1.3 / race Av1-4-5-6-7-8)</name>
    <name type="common">Blackleg fungus</name>
    <name type="synonym">Phoma lingam</name>
    <dbReference type="NCBI Taxonomy" id="985895"/>
    <lineage>
        <taxon>Eukaryota</taxon>
        <taxon>Fungi</taxon>
        <taxon>Dikarya</taxon>
        <taxon>Ascomycota</taxon>
        <taxon>Pezizomycotina</taxon>
        <taxon>Dothideomycetes</taxon>
        <taxon>Pleosporomycetidae</taxon>
        <taxon>Pleosporales</taxon>
        <taxon>Pleosporineae</taxon>
        <taxon>Leptosphaeriaceae</taxon>
        <taxon>Plenodomus</taxon>
        <taxon>Plenodomus lingam/Leptosphaeria maculans species complex</taxon>
    </lineage>
</organism>
<gene>
    <name evidence="2" type="ORF">LEMA_P102300.1</name>
</gene>
<evidence type="ECO:0000313" key="3">
    <source>
        <dbReference type="Proteomes" id="UP000002668"/>
    </source>
</evidence>
<feature type="region of interest" description="Disordered" evidence="1">
    <location>
        <begin position="51"/>
        <end position="78"/>
    </location>
</feature>
<dbReference type="HOGENOM" id="CLU_1981983_0_0_1"/>
<dbReference type="EMBL" id="FP929130">
    <property type="protein sequence ID" value="CBX97099.1"/>
    <property type="molecule type" value="Genomic_DNA"/>
</dbReference>
<feature type="compositionally biased region" description="Polar residues" evidence="1">
    <location>
        <begin position="26"/>
        <end position="35"/>
    </location>
</feature>
<evidence type="ECO:0000313" key="2">
    <source>
        <dbReference type="EMBL" id="CBX97099.1"/>
    </source>
</evidence>
<reference evidence="3" key="1">
    <citation type="journal article" date="2011" name="Nat. Commun.">
        <title>Effector diversification within compartments of the Leptosphaeria maculans genome affected by Repeat-Induced Point mutations.</title>
        <authorList>
            <person name="Rouxel T."/>
            <person name="Grandaubert J."/>
            <person name="Hane J.K."/>
            <person name="Hoede C."/>
            <person name="van de Wouw A.P."/>
            <person name="Couloux A."/>
            <person name="Dominguez V."/>
            <person name="Anthouard V."/>
            <person name="Bally P."/>
            <person name="Bourras S."/>
            <person name="Cozijnsen A.J."/>
            <person name="Ciuffetti L.M."/>
            <person name="Degrave A."/>
            <person name="Dilmaghani A."/>
            <person name="Duret L."/>
            <person name="Fudal I."/>
            <person name="Goodwin S.B."/>
            <person name="Gout L."/>
            <person name="Glaser N."/>
            <person name="Linglin J."/>
            <person name="Kema G.H.J."/>
            <person name="Lapalu N."/>
            <person name="Lawrence C.B."/>
            <person name="May K."/>
            <person name="Meyer M."/>
            <person name="Ollivier B."/>
            <person name="Poulain J."/>
            <person name="Schoch C.L."/>
            <person name="Simon A."/>
            <person name="Spatafora J.W."/>
            <person name="Stachowiak A."/>
            <person name="Turgeon B.G."/>
            <person name="Tyler B.M."/>
            <person name="Vincent D."/>
            <person name="Weissenbach J."/>
            <person name="Amselem J."/>
            <person name="Quesneville H."/>
            <person name="Oliver R.P."/>
            <person name="Wincker P."/>
            <person name="Balesdent M.-H."/>
            <person name="Howlett B.J."/>
        </authorList>
    </citation>
    <scope>NUCLEOTIDE SEQUENCE [LARGE SCALE GENOMIC DNA]</scope>
    <source>
        <strain evidence="3">JN3 / isolate v23.1.3 / race Av1-4-5-6-7-8</strain>
    </source>
</reference>
<name>E4ZZI3_LEPMJ</name>
<accession>E4ZZI3</accession>
<dbReference type="Proteomes" id="UP000002668">
    <property type="component" value="Genome"/>
</dbReference>
<sequence>MAGYLGIQSNNPPKKKKRSRKEQERVNSQPSQQASKAGVISRLIDKISQPLPEPIPVPLHSLSQSSQPSVHRPAPSRPSPIQLSSFLPFFLPSFLPSFGAFAFRLSPRLASPRLAWPCSARGPSMT</sequence>